<keyword evidence="3" id="KW-0647">Proteasome</keyword>
<dbReference type="AlphaFoldDB" id="A0ABD2QJJ1"/>
<dbReference type="Proteomes" id="UP001626550">
    <property type="component" value="Unassembled WGS sequence"/>
</dbReference>
<proteinExistence type="predicted"/>
<evidence type="ECO:0000256" key="2">
    <source>
        <dbReference type="ARBA" id="ARBA00023242"/>
    </source>
</evidence>
<name>A0ABD2QJJ1_9PLAT</name>
<accession>A0ABD2QJJ1</accession>
<dbReference type="InterPro" id="IPR001353">
    <property type="entry name" value="Proteasome_sua/b"/>
</dbReference>
<gene>
    <name evidence="3" type="primary">PSMB4</name>
    <name evidence="3" type="ORF">Ciccas_001610</name>
</gene>
<dbReference type="PANTHER" id="PTHR32194">
    <property type="entry name" value="METALLOPROTEASE TLDD"/>
    <property type="match status" value="1"/>
</dbReference>
<sequence length="186" mass="21324">MFDRIYEVNRNCVIGASGDMADFQFLRDILKEETTQDSLLDDGFEHSARAVHSWITRVLYNRRCRFNPLWNVYLVGGLDENKIPYLGYTNLLGVSFSEDCVATGFGTHLALPHLRLVLEKCDGYSNLNESDAVTAITEAMRILYCRDCRAFNKYSIAVITEMGVTIQKQVKLEVDWNIAKYVRGYE</sequence>
<dbReference type="PANTHER" id="PTHR32194:SF6">
    <property type="entry name" value="PROTEASOME SUBUNIT BETA"/>
    <property type="match status" value="1"/>
</dbReference>
<evidence type="ECO:0000313" key="3">
    <source>
        <dbReference type="EMBL" id="KAL3319703.1"/>
    </source>
</evidence>
<reference evidence="3 4" key="1">
    <citation type="submission" date="2024-11" db="EMBL/GenBank/DDBJ databases">
        <title>Adaptive evolution of stress response genes in parasites aligns with host niche diversity.</title>
        <authorList>
            <person name="Hahn C."/>
            <person name="Resl P."/>
        </authorList>
    </citation>
    <scope>NUCLEOTIDE SEQUENCE [LARGE SCALE GENOMIC DNA]</scope>
    <source>
        <strain evidence="3">EGGRZ-B1_66</strain>
        <tissue evidence="3">Body</tissue>
    </source>
</reference>
<keyword evidence="2" id="KW-0539">Nucleus</keyword>
<dbReference type="Gene3D" id="3.60.20.10">
    <property type="entry name" value="Glutamine Phosphoribosylpyrophosphate, subunit 1, domain 1"/>
    <property type="match status" value="1"/>
</dbReference>
<dbReference type="Pfam" id="PF00227">
    <property type="entry name" value="Proteasome"/>
    <property type="match status" value="1"/>
</dbReference>
<keyword evidence="4" id="KW-1185">Reference proteome</keyword>
<evidence type="ECO:0000313" key="4">
    <source>
        <dbReference type="Proteomes" id="UP001626550"/>
    </source>
</evidence>
<comment type="caution">
    <text evidence="3">The sequence shown here is derived from an EMBL/GenBank/DDBJ whole genome shotgun (WGS) entry which is preliminary data.</text>
</comment>
<evidence type="ECO:0000256" key="1">
    <source>
        <dbReference type="ARBA" id="ARBA00016157"/>
    </source>
</evidence>
<dbReference type="InterPro" id="IPR023333">
    <property type="entry name" value="Proteasome_suB-type"/>
</dbReference>
<organism evidence="3 4">
    <name type="scientific">Cichlidogyrus casuarinus</name>
    <dbReference type="NCBI Taxonomy" id="1844966"/>
    <lineage>
        <taxon>Eukaryota</taxon>
        <taxon>Metazoa</taxon>
        <taxon>Spiralia</taxon>
        <taxon>Lophotrochozoa</taxon>
        <taxon>Platyhelminthes</taxon>
        <taxon>Monogenea</taxon>
        <taxon>Monopisthocotylea</taxon>
        <taxon>Dactylogyridea</taxon>
        <taxon>Ancyrocephalidae</taxon>
        <taxon>Cichlidogyrus</taxon>
    </lineage>
</organism>
<dbReference type="GO" id="GO:0000502">
    <property type="term" value="C:proteasome complex"/>
    <property type="evidence" value="ECO:0007669"/>
    <property type="project" value="UniProtKB-KW"/>
</dbReference>
<dbReference type="SUPFAM" id="SSF56235">
    <property type="entry name" value="N-terminal nucleophile aminohydrolases (Ntn hydrolases)"/>
    <property type="match status" value="1"/>
</dbReference>
<protein>
    <recommendedName>
        <fullName evidence="1">Proteasome subunit beta type-4</fullName>
    </recommendedName>
</protein>
<dbReference type="InterPro" id="IPR029055">
    <property type="entry name" value="Ntn_hydrolases_N"/>
</dbReference>
<dbReference type="EMBL" id="JBJKFK010000108">
    <property type="protein sequence ID" value="KAL3319703.1"/>
    <property type="molecule type" value="Genomic_DNA"/>
</dbReference>